<dbReference type="Pfam" id="PF00889">
    <property type="entry name" value="EF_TS"/>
    <property type="match status" value="1"/>
</dbReference>
<dbReference type="HOGENOM" id="CLU_047155_4_1_1"/>
<keyword evidence="4" id="KW-0809">Transit peptide</keyword>
<dbReference type="GO" id="GO:0070125">
    <property type="term" value="P:mitochondrial translational elongation"/>
    <property type="evidence" value="ECO:0007669"/>
    <property type="project" value="TreeGrafter"/>
</dbReference>
<evidence type="ECO:0000313" key="8">
    <source>
        <dbReference type="EMBL" id="KIO26984.1"/>
    </source>
</evidence>
<evidence type="ECO:0000313" key="9">
    <source>
        <dbReference type="Proteomes" id="UP000054248"/>
    </source>
</evidence>
<dbReference type="HAMAP" id="MF_00050">
    <property type="entry name" value="EF_Ts"/>
    <property type="match status" value="1"/>
</dbReference>
<dbReference type="InterPro" id="IPR036402">
    <property type="entry name" value="EF-Ts_dimer_sf"/>
</dbReference>
<dbReference type="InterPro" id="IPR018101">
    <property type="entry name" value="Transl_elong_Ts_CS"/>
</dbReference>
<sequence length="368" mass="38946">MSRSLRPSRQFSNLLYSSIPRNYSTEAPKASVKLIAEIRKRIEGTSLTKAREALQATNNDLQAALEWLEKDIAVSGAAKAAKLQGRTTGEGLIALAILGRGGWNEKGRPQGVRAAMIELNCETDFVARNSLFVDLAQDVAYSAAYLTEPSTGDALVNQLTVDALSDAPMMSSNPASTPAAISISESIRNGIAKLGEKISLRRACTLISDPLQDPTLGLAVSSYVHGGASGTPQSATTTVLQAGRMGSLVALGLRSQALPSSILSTSFNFGEDLSSLGRSLAMQAIGLNATTIRGSNELLEQGNPEAMALYDQPFMMRVGAPTEESVGKVLKDWAEERKLVQGGEGGEGVEVVQFQKWAVGEAIEETSS</sequence>
<accession>A0A0C3QKM6</accession>
<dbReference type="Gene3D" id="3.30.479.20">
    <property type="entry name" value="Elongation factor Ts, dimerisation domain"/>
    <property type="match status" value="2"/>
</dbReference>
<evidence type="ECO:0000256" key="2">
    <source>
        <dbReference type="ARBA" id="ARBA00022768"/>
    </source>
</evidence>
<comment type="similarity">
    <text evidence="1 6">Belongs to the EF-Ts family.</text>
</comment>
<feature type="domain" description="Translation elongation factor EFTs/EF1B dimerisation" evidence="7">
    <location>
        <begin position="114"/>
        <end position="292"/>
    </location>
</feature>
<evidence type="ECO:0000256" key="1">
    <source>
        <dbReference type="ARBA" id="ARBA00005532"/>
    </source>
</evidence>
<dbReference type="GO" id="GO:0003746">
    <property type="term" value="F:translation elongation factor activity"/>
    <property type="evidence" value="ECO:0007669"/>
    <property type="project" value="UniProtKB-UniRule"/>
</dbReference>
<dbReference type="AlphaFoldDB" id="A0A0C3QKM6"/>
<name>A0A0C3QKM6_9AGAM</name>
<dbReference type="SUPFAM" id="SSF46934">
    <property type="entry name" value="UBA-like"/>
    <property type="match status" value="1"/>
</dbReference>
<protein>
    <recommendedName>
        <fullName evidence="6">Elongation factor Ts, mitochondrial</fullName>
        <shortName evidence="6">EF-Ts</shortName>
        <shortName evidence="6">EF-TsMt</shortName>
    </recommendedName>
</protein>
<evidence type="ECO:0000256" key="5">
    <source>
        <dbReference type="ARBA" id="ARBA00023128"/>
    </source>
</evidence>
<dbReference type="InterPro" id="IPR014039">
    <property type="entry name" value="Transl_elong_EFTs/EF1B_dimer"/>
</dbReference>
<keyword evidence="9" id="KW-1185">Reference proteome</keyword>
<evidence type="ECO:0000256" key="3">
    <source>
        <dbReference type="ARBA" id="ARBA00022917"/>
    </source>
</evidence>
<gene>
    <name evidence="6" type="primary">TSF1</name>
    <name evidence="8" type="ORF">M407DRAFT_233922</name>
</gene>
<reference evidence="8 9" key="1">
    <citation type="submission" date="2014-04" db="EMBL/GenBank/DDBJ databases">
        <authorList>
            <consortium name="DOE Joint Genome Institute"/>
            <person name="Kuo A."/>
            <person name="Girlanda M."/>
            <person name="Perotto S."/>
            <person name="Kohler A."/>
            <person name="Nagy L.G."/>
            <person name="Floudas D."/>
            <person name="Copeland A."/>
            <person name="Barry K.W."/>
            <person name="Cichocki N."/>
            <person name="Veneault-Fourrey C."/>
            <person name="LaButti K."/>
            <person name="Lindquist E.A."/>
            <person name="Lipzen A."/>
            <person name="Lundell T."/>
            <person name="Morin E."/>
            <person name="Murat C."/>
            <person name="Sun H."/>
            <person name="Tunlid A."/>
            <person name="Henrissat B."/>
            <person name="Grigoriev I.V."/>
            <person name="Hibbett D.S."/>
            <person name="Martin F."/>
            <person name="Nordberg H.P."/>
            <person name="Cantor M.N."/>
            <person name="Hua S.X."/>
        </authorList>
    </citation>
    <scope>NUCLEOTIDE SEQUENCE [LARGE SCALE GENOMIC DNA]</scope>
    <source>
        <strain evidence="8 9">MUT 4182</strain>
    </source>
</reference>
<comment type="subcellular location">
    <subcellularLocation>
        <location evidence="6">Mitochondrion</location>
    </subcellularLocation>
</comment>
<dbReference type="Gene3D" id="1.10.8.10">
    <property type="entry name" value="DNA helicase RuvA subunit, C-terminal domain"/>
    <property type="match status" value="1"/>
</dbReference>
<keyword evidence="5 6" id="KW-0496">Mitochondrion</keyword>
<dbReference type="EMBL" id="KN823016">
    <property type="protein sequence ID" value="KIO26984.1"/>
    <property type="molecule type" value="Genomic_DNA"/>
</dbReference>
<dbReference type="PANTHER" id="PTHR11741">
    <property type="entry name" value="ELONGATION FACTOR TS"/>
    <property type="match status" value="1"/>
</dbReference>
<evidence type="ECO:0000259" key="7">
    <source>
        <dbReference type="Pfam" id="PF00889"/>
    </source>
</evidence>
<dbReference type="InterPro" id="IPR001816">
    <property type="entry name" value="Transl_elong_EFTs/EF1B"/>
</dbReference>
<dbReference type="STRING" id="1051891.A0A0C3QKM6"/>
<comment type="function">
    <text evidence="6">Associates with the EF-Tu.GDP complex and induces the exchange of GDP to GTP. It remains bound to the aminoacyl-tRNA.EF-Tu.GTP complex up to the GTP hydrolysis stage on the ribosome.</text>
</comment>
<dbReference type="GO" id="GO:0005739">
    <property type="term" value="C:mitochondrion"/>
    <property type="evidence" value="ECO:0007669"/>
    <property type="project" value="UniProtKB-SubCell"/>
</dbReference>
<dbReference type="PROSITE" id="PS01127">
    <property type="entry name" value="EF_TS_2"/>
    <property type="match status" value="1"/>
</dbReference>
<organism evidence="8 9">
    <name type="scientific">Tulasnella calospora MUT 4182</name>
    <dbReference type="NCBI Taxonomy" id="1051891"/>
    <lineage>
        <taxon>Eukaryota</taxon>
        <taxon>Fungi</taxon>
        <taxon>Dikarya</taxon>
        <taxon>Basidiomycota</taxon>
        <taxon>Agaricomycotina</taxon>
        <taxon>Agaricomycetes</taxon>
        <taxon>Cantharellales</taxon>
        <taxon>Tulasnellaceae</taxon>
        <taxon>Tulasnella</taxon>
    </lineage>
</organism>
<proteinExistence type="inferred from homology"/>
<evidence type="ECO:0000256" key="4">
    <source>
        <dbReference type="ARBA" id="ARBA00022946"/>
    </source>
</evidence>
<dbReference type="InterPro" id="IPR009060">
    <property type="entry name" value="UBA-like_sf"/>
</dbReference>
<dbReference type="OrthoDB" id="277235at2759"/>
<reference evidence="9" key="2">
    <citation type="submission" date="2015-01" db="EMBL/GenBank/DDBJ databases">
        <title>Evolutionary Origins and Diversification of the Mycorrhizal Mutualists.</title>
        <authorList>
            <consortium name="DOE Joint Genome Institute"/>
            <consortium name="Mycorrhizal Genomics Consortium"/>
            <person name="Kohler A."/>
            <person name="Kuo A."/>
            <person name="Nagy L.G."/>
            <person name="Floudas D."/>
            <person name="Copeland A."/>
            <person name="Barry K.W."/>
            <person name="Cichocki N."/>
            <person name="Veneault-Fourrey C."/>
            <person name="LaButti K."/>
            <person name="Lindquist E.A."/>
            <person name="Lipzen A."/>
            <person name="Lundell T."/>
            <person name="Morin E."/>
            <person name="Murat C."/>
            <person name="Riley R."/>
            <person name="Ohm R."/>
            <person name="Sun H."/>
            <person name="Tunlid A."/>
            <person name="Henrissat B."/>
            <person name="Grigoriev I.V."/>
            <person name="Hibbett D.S."/>
            <person name="Martin F."/>
        </authorList>
    </citation>
    <scope>NUCLEOTIDE SEQUENCE [LARGE SCALE GENOMIC DNA]</scope>
    <source>
        <strain evidence="9">MUT 4182</strain>
    </source>
</reference>
<dbReference type="SUPFAM" id="SSF54713">
    <property type="entry name" value="Elongation factor Ts (EF-Ts), dimerisation domain"/>
    <property type="match status" value="2"/>
</dbReference>
<keyword evidence="3 6" id="KW-0648">Protein biosynthesis</keyword>
<evidence type="ECO:0000256" key="6">
    <source>
        <dbReference type="HAMAP-Rule" id="MF_03135"/>
    </source>
</evidence>
<keyword evidence="2 6" id="KW-0251">Elongation factor</keyword>
<dbReference type="PANTHER" id="PTHR11741:SF0">
    <property type="entry name" value="ELONGATION FACTOR TS, MITOCHONDRIAL"/>
    <property type="match status" value="1"/>
</dbReference>
<dbReference type="Proteomes" id="UP000054248">
    <property type="component" value="Unassembled WGS sequence"/>
</dbReference>